<evidence type="ECO:0000256" key="1">
    <source>
        <dbReference type="SAM" id="Coils"/>
    </source>
</evidence>
<dbReference type="GO" id="GO:0032065">
    <property type="term" value="P:maintenance of protein location in cell cortex"/>
    <property type="evidence" value="ECO:0007669"/>
    <property type="project" value="InterPro"/>
</dbReference>
<gene>
    <name evidence="4" type="ORF">FWILDA_LOCUS8501</name>
</gene>
<feature type="compositionally biased region" description="Polar residues" evidence="2">
    <location>
        <begin position="685"/>
        <end position="696"/>
    </location>
</feature>
<feature type="coiled-coil region" evidence="1">
    <location>
        <begin position="47"/>
        <end position="88"/>
    </location>
</feature>
<evidence type="ECO:0000313" key="5">
    <source>
        <dbReference type="Proteomes" id="UP001153678"/>
    </source>
</evidence>
<dbReference type="GO" id="GO:0000226">
    <property type="term" value="P:microtubule cytoskeleton organization"/>
    <property type="evidence" value="ECO:0007669"/>
    <property type="project" value="TreeGrafter"/>
</dbReference>
<feature type="compositionally biased region" description="Basic and acidic residues" evidence="2">
    <location>
        <begin position="157"/>
        <end position="166"/>
    </location>
</feature>
<dbReference type="GO" id="GO:0005739">
    <property type="term" value="C:mitochondrion"/>
    <property type="evidence" value="ECO:0007669"/>
    <property type="project" value="TreeGrafter"/>
</dbReference>
<dbReference type="PANTHER" id="PTHR28190">
    <property type="entry name" value="NUCLEAR MIGRATION PROTEIN NUM1"/>
    <property type="match status" value="1"/>
</dbReference>
<protein>
    <submittedName>
        <fullName evidence="4">4329_t:CDS:1</fullName>
    </submittedName>
</protein>
<organism evidence="4 5">
    <name type="scientific">Funneliformis geosporum</name>
    <dbReference type="NCBI Taxonomy" id="1117311"/>
    <lineage>
        <taxon>Eukaryota</taxon>
        <taxon>Fungi</taxon>
        <taxon>Fungi incertae sedis</taxon>
        <taxon>Mucoromycota</taxon>
        <taxon>Glomeromycotina</taxon>
        <taxon>Glomeromycetes</taxon>
        <taxon>Glomerales</taxon>
        <taxon>Glomeraceae</taxon>
        <taxon>Funneliformis</taxon>
    </lineage>
</organism>
<dbReference type="CDD" id="cd13365">
    <property type="entry name" value="PH_PLC_plant-like"/>
    <property type="match status" value="1"/>
</dbReference>
<reference evidence="4" key="1">
    <citation type="submission" date="2022-08" db="EMBL/GenBank/DDBJ databases">
        <authorList>
            <person name="Kallberg Y."/>
            <person name="Tangrot J."/>
            <person name="Rosling A."/>
        </authorList>
    </citation>
    <scope>NUCLEOTIDE SEQUENCE</scope>
    <source>
        <strain evidence="4">Wild A</strain>
    </source>
</reference>
<dbReference type="PROSITE" id="PS50003">
    <property type="entry name" value="PH_DOMAIN"/>
    <property type="match status" value="1"/>
</dbReference>
<evidence type="ECO:0000313" key="4">
    <source>
        <dbReference type="EMBL" id="CAI2178271.1"/>
    </source>
</evidence>
<keyword evidence="1" id="KW-0175">Coiled coil</keyword>
<evidence type="ECO:0000259" key="3">
    <source>
        <dbReference type="PROSITE" id="PS50003"/>
    </source>
</evidence>
<feature type="compositionally biased region" description="Basic and acidic residues" evidence="2">
    <location>
        <begin position="670"/>
        <end position="684"/>
    </location>
</feature>
<feature type="region of interest" description="Disordered" evidence="2">
    <location>
        <begin position="652"/>
        <end position="696"/>
    </location>
</feature>
<sequence>MSENSSISSTPLRMSTHEGQGPDIVVSSPSTRRSVYLNIAQPPEAIKKQLQDRLNEKSQKIQMTAELGQALLKQKSELEQRIQELDQTQGDEVPQEIKDKLTELEKQAKLLETTTAKVFLGSKGLSSDGDIAGSPGSSTTSMVDPIPTTATASSRPSRREINKSKNRKNDIEFAAEIGQGLLVEVRRLQALLQEKEERIKELEVDKAELERVIEMLNKQLRGKEESEERYKEENWNLEVAKQELSAQLDDLQQQLAKARNDYSKIEKALAAATDVIEQLKDKEERLTAEYVNLKTRHDKDMANNRRHVAALNREKNDLMKSLDDLKNQFDSLQASSRIRKRTPEPGAVSSEVYTDEFGQPLPSNDNDTSNGIIPAALQGKNLNIEVETLKALGVSNRMIGNLRANLQKEKSEKYELKKLLADSQEQIEAMRYETEFADPTAFGKKPKSKRPKRLSESSNGLPNIDENEPFNDDDDSQDDNEYFEEQHLEDGDDDVEINKNNRPSSDMFKPRKPELSRKSKNSFVSSIMSSKIDEDIIPGVEEEEFDENDEIVAAQRAEALNNLTKLNRNASISSKTSRLSTDPKDPASLEVSSDPKSIRNSTSRESVVRMRISEFEDILKHKVNEGSFFRERKSGRYKIINLDTGEEYEEEIKDDASSVDSFTSANEVNSDSKRESAASKRESTSKLTSNRRSSIPTTSGAFIETEIVIPKEFKEVSVQTDKVPEMVRSVSLSIKEVSVQTDNIPEVIRSGSLSIKDASVQTDNIPEVVRSDSLSTIHTGKFTFGQRDTVYGNDSKDDSNARQSVLSVPEDNKIDKRFTLELSPVASGHQKNQRYQQRDIVEESNSRGILQPHNKLHDQVLGLFPPPRPSVSPPSTLIAQAHTHRPITVNFGQQAGSSKVSHNPLNLDRKSSTDSQENLQINNTPGSRSIGNGVFPSHKHTLSSGSVSSVSSASTSAENIGRSDSSHVEAGSSTGPMTGPSGTDPNIIHAITQTMIGEYLYKYHRSNFGAGKRHKRFFWVHPYTKTLYWSIKDPGHYEPVSTKSKNGTSYFAYIESVKQVPDHNPSPPGLHYESLVIKTPERELKFTASSKERHDYWFQALSYLLQRPDEAGQMGPGQTPGKPARNGTDPWENQANMQSLHSSTSPNGSIKGSNTREIKKKSSFNKIQAMFRRDGSSSSQTSPLSSELTDGQYQHFGPLSSSNVDDDELEDLENVRQCCDGRHDVSKLERGPNKHHHNHSHHY</sequence>
<feature type="compositionally biased region" description="Basic residues" evidence="2">
    <location>
        <begin position="1233"/>
        <end position="1243"/>
    </location>
</feature>
<feature type="compositionally biased region" description="Polar residues" evidence="2">
    <location>
        <begin position="590"/>
        <end position="605"/>
    </location>
</feature>
<dbReference type="InterPro" id="IPR053005">
    <property type="entry name" value="Nuclear_Pos-Cytoskel_Interact"/>
</dbReference>
<dbReference type="PANTHER" id="PTHR28190:SF1">
    <property type="entry name" value="NUCLEAR MIGRATION PROTEIN NUM1"/>
    <property type="match status" value="1"/>
</dbReference>
<comment type="caution">
    <text evidence="4">The sequence shown here is derived from an EMBL/GenBank/DDBJ whole genome shotgun (WGS) entry which is preliminary data.</text>
</comment>
<dbReference type="GO" id="GO:0005938">
    <property type="term" value="C:cell cortex"/>
    <property type="evidence" value="ECO:0007669"/>
    <property type="project" value="InterPro"/>
</dbReference>
<feature type="compositionally biased region" description="Polar residues" evidence="2">
    <location>
        <begin position="1"/>
        <end position="13"/>
    </location>
</feature>
<feature type="compositionally biased region" description="Basic and acidic residues" evidence="2">
    <location>
        <begin position="1223"/>
        <end position="1232"/>
    </location>
</feature>
<dbReference type="EMBL" id="CAMKVN010001827">
    <property type="protein sequence ID" value="CAI2178271.1"/>
    <property type="molecule type" value="Genomic_DNA"/>
</dbReference>
<dbReference type="InterPro" id="IPR024774">
    <property type="entry name" value="PH_dom-Mcp5-type"/>
</dbReference>
<feature type="region of interest" description="Disordered" evidence="2">
    <location>
        <begin position="892"/>
        <end position="985"/>
    </location>
</feature>
<feature type="compositionally biased region" description="Low complexity" evidence="2">
    <location>
        <begin position="971"/>
        <end position="985"/>
    </location>
</feature>
<feature type="region of interest" description="Disordered" evidence="2">
    <location>
        <begin position="122"/>
        <end position="166"/>
    </location>
</feature>
<dbReference type="Gene3D" id="1.10.287.1490">
    <property type="match status" value="1"/>
</dbReference>
<accession>A0A9W4SRU2</accession>
<feature type="compositionally biased region" description="Polar residues" evidence="2">
    <location>
        <begin position="135"/>
        <end position="155"/>
    </location>
</feature>
<feature type="compositionally biased region" description="Polar residues" evidence="2">
    <location>
        <begin position="571"/>
        <end position="580"/>
    </location>
</feature>
<feature type="compositionally biased region" description="Low complexity" evidence="2">
    <location>
        <begin position="1176"/>
        <end position="1186"/>
    </location>
</feature>
<dbReference type="InterPro" id="IPR001849">
    <property type="entry name" value="PH_domain"/>
</dbReference>
<feature type="region of interest" description="Disordered" evidence="2">
    <location>
        <begin position="1109"/>
        <end position="1205"/>
    </location>
</feature>
<dbReference type="Pfam" id="PF12814">
    <property type="entry name" value="Mcp5_PH"/>
    <property type="match status" value="1"/>
</dbReference>
<dbReference type="SUPFAM" id="SSF50729">
    <property type="entry name" value="PH domain-like"/>
    <property type="match status" value="1"/>
</dbReference>
<name>A0A9W4SRU2_9GLOM</name>
<dbReference type="GO" id="GO:0005543">
    <property type="term" value="F:phospholipid binding"/>
    <property type="evidence" value="ECO:0007669"/>
    <property type="project" value="InterPro"/>
</dbReference>
<feature type="compositionally biased region" description="Polar residues" evidence="2">
    <location>
        <begin position="892"/>
        <end position="904"/>
    </location>
</feature>
<feature type="compositionally biased region" description="Polar residues" evidence="2">
    <location>
        <begin position="913"/>
        <end position="930"/>
    </location>
</feature>
<feature type="compositionally biased region" description="Low complexity" evidence="2">
    <location>
        <begin position="943"/>
        <end position="957"/>
    </location>
</feature>
<feature type="region of interest" description="Disordered" evidence="2">
    <location>
        <begin position="571"/>
        <end position="606"/>
    </location>
</feature>
<dbReference type="SMART" id="SM00233">
    <property type="entry name" value="PH"/>
    <property type="match status" value="1"/>
</dbReference>
<feature type="region of interest" description="Disordered" evidence="2">
    <location>
        <begin position="1223"/>
        <end position="1243"/>
    </location>
</feature>
<dbReference type="GO" id="GO:0015631">
    <property type="term" value="F:tubulin binding"/>
    <property type="evidence" value="ECO:0007669"/>
    <property type="project" value="TreeGrafter"/>
</dbReference>
<dbReference type="InterPro" id="IPR011993">
    <property type="entry name" value="PH-like_dom_sf"/>
</dbReference>
<evidence type="ECO:0000256" key="2">
    <source>
        <dbReference type="SAM" id="MobiDB-lite"/>
    </source>
</evidence>
<keyword evidence="5" id="KW-1185">Reference proteome</keyword>
<feature type="domain" description="PH" evidence="3">
    <location>
        <begin position="993"/>
        <end position="1106"/>
    </location>
</feature>
<dbReference type="Proteomes" id="UP001153678">
    <property type="component" value="Unassembled WGS sequence"/>
</dbReference>
<proteinExistence type="predicted"/>
<feature type="compositionally biased region" description="Basic and acidic residues" evidence="2">
    <location>
        <begin position="508"/>
        <end position="517"/>
    </location>
</feature>
<dbReference type="AlphaFoldDB" id="A0A9W4SRU2"/>
<feature type="region of interest" description="Disordered" evidence="2">
    <location>
        <begin position="438"/>
        <end position="522"/>
    </location>
</feature>
<feature type="compositionally biased region" description="Acidic residues" evidence="2">
    <location>
        <begin position="465"/>
        <end position="483"/>
    </location>
</feature>
<dbReference type="OrthoDB" id="2149224at2759"/>
<feature type="coiled-coil region" evidence="1">
    <location>
        <begin position="185"/>
        <end position="335"/>
    </location>
</feature>
<dbReference type="Gene3D" id="2.30.29.30">
    <property type="entry name" value="Pleckstrin-homology domain (PH domain)/Phosphotyrosine-binding domain (PTB)"/>
    <property type="match status" value="1"/>
</dbReference>
<feature type="region of interest" description="Disordered" evidence="2">
    <location>
        <begin position="1"/>
        <end position="30"/>
    </location>
</feature>
<feature type="compositionally biased region" description="Polar residues" evidence="2">
    <location>
        <begin position="1131"/>
        <end position="1155"/>
    </location>
</feature>
<feature type="compositionally biased region" description="Polar residues" evidence="2">
    <location>
        <begin position="658"/>
        <end position="669"/>
    </location>
</feature>